<protein>
    <submittedName>
        <fullName evidence="6">Major facilitator superfamily permease</fullName>
    </submittedName>
</protein>
<comment type="caution">
    <text evidence="6">The sequence shown here is derived from an EMBL/GenBank/DDBJ whole genome shotgun (WGS) entry which is preliminary data.</text>
</comment>
<name>S9TVG2_MAGFU</name>
<keyword evidence="1 4" id="KW-0812">Transmembrane</keyword>
<feature type="transmembrane region" description="Helical" evidence="4">
    <location>
        <begin position="271"/>
        <end position="291"/>
    </location>
</feature>
<feature type="transmembrane region" description="Helical" evidence="4">
    <location>
        <begin position="167"/>
        <end position="191"/>
    </location>
</feature>
<dbReference type="CDD" id="cd17355">
    <property type="entry name" value="MFS_YcxA_like"/>
    <property type="match status" value="1"/>
</dbReference>
<gene>
    <name evidence="6" type="ORF">K678_05588</name>
</gene>
<keyword evidence="3 4" id="KW-0472">Membrane</keyword>
<feature type="domain" description="Major facilitator superfamily (MFS) profile" evidence="5">
    <location>
        <begin position="6"/>
        <end position="416"/>
    </location>
</feature>
<dbReference type="STRING" id="1316936.K678_05588"/>
<dbReference type="SUPFAM" id="SSF103473">
    <property type="entry name" value="MFS general substrate transporter"/>
    <property type="match status" value="1"/>
</dbReference>
<dbReference type="InterPro" id="IPR011701">
    <property type="entry name" value="MFS"/>
</dbReference>
<evidence type="ECO:0000256" key="1">
    <source>
        <dbReference type="ARBA" id="ARBA00022692"/>
    </source>
</evidence>
<evidence type="ECO:0000256" key="3">
    <source>
        <dbReference type="ARBA" id="ARBA00023136"/>
    </source>
</evidence>
<dbReference type="InterPro" id="IPR050327">
    <property type="entry name" value="Proton-linked_MCT"/>
</dbReference>
<dbReference type="InterPro" id="IPR036259">
    <property type="entry name" value="MFS_trans_sf"/>
</dbReference>
<dbReference type="InterPro" id="IPR020846">
    <property type="entry name" value="MFS_dom"/>
</dbReference>
<feature type="transmembrane region" description="Helical" evidence="4">
    <location>
        <begin position="50"/>
        <end position="71"/>
    </location>
</feature>
<organism evidence="6 7">
    <name type="scientific">Magnetospirillum fulvum MGU-K5</name>
    <dbReference type="NCBI Taxonomy" id="1316936"/>
    <lineage>
        <taxon>Bacteria</taxon>
        <taxon>Pseudomonadati</taxon>
        <taxon>Pseudomonadota</taxon>
        <taxon>Alphaproteobacteria</taxon>
        <taxon>Rhodospirillales</taxon>
        <taxon>Rhodospirillaceae</taxon>
        <taxon>Magnetospirillum</taxon>
    </lineage>
</organism>
<feature type="transmembrane region" description="Helical" evidence="4">
    <location>
        <begin position="327"/>
        <end position="350"/>
    </location>
</feature>
<feature type="transmembrane region" description="Helical" evidence="4">
    <location>
        <begin position="390"/>
        <end position="411"/>
    </location>
</feature>
<accession>S9TVG2</accession>
<evidence type="ECO:0000313" key="6">
    <source>
        <dbReference type="EMBL" id="EPY02440.1"/>
    </source>
</evidence>
<dbReference type="PANTHER" id="PTHR11360:SF290">
    <property type="entry name" value="MONOCARBOXYLATE MFS PERMEASE"/>
    <property type="match status" value="1"/>
</dbReference>
<sequence length="420" mass="44755">MSLFPTFHRIHFGWIVAGLTFVTLLVAAGIRSAPGVMMVPLETEFGWSRATISVAISVNLVLYGLMAPFAAALMDRFGVRQTIVVALSVLAIGVATTTAMGAPWQMVVLWGIVVGSGSGSIALVLGATVVTRWFDAWRGTVMGVLSAANATGQLVFLPLMALAVQHWGWRVAVLLIAAAAALLVPVVWVLMRERPADLGLWPVGASEAPPALPSHGNPAWTAIVALGEGLRSRDFWLLAGGFFVCGLSTNGLIGTHLIPACFDHGIPEVRAAGLLALMGAFDLVGTTLSGWLSDRWDSRRLLFWYYGLRGLSLIFLDAAFGPDVFGLWLFAVFYGLDWIATVPPTVKLAAQSFGRERAGVMFGWIFAAHQIGAAVAAFGAGWIRTDLGDYWLAFVISGVACLLAAVMSLMVGRRVKLESA</sequence>
<proteinExistence type="predicted"/>
<feature type="transmembrane region" description="Helical" evidence="4">
    <location>
        <begin position="108"/>
        <end position="130"/>
    </location>
</feature>
<keyword evidence="2 4" id="KW-1133">Transmembrane helix</keyword>
<dbReference type="PROSITE" id="PS50850">
    <property type="entry name" value="MFS"/>
    <property type="match status" value="1"/>
</dbReference>
<dbReference type="AlphaFoldDB" id="S9TVG2"/>
<dbReference type="PATRIC" id="fig|1316936.3.peg.1120"/>
<feature type="transmembrane region" description="Helical" evidence="4">
    <location>
        <begin position="142"/>
        <end position="161"/>
    </location>
</feature>
<feature type="transmembrane region" description="Helical" evidence="4">
    <location>
        <begin position="235"/>
        <end position="259"/>
    </location>
</feature>
<evidence type="ECO:0000259" key="5">
    <source>
        <dbReference type="PROSITE" id="PS50850"/>
    </source>
</evidence>
<dbReference type="PANTHER" id="PTHR11360">
    <property type="entry name" value="MONOCARBOXYLATE TRANSPORTER"/>
    <property type="match status" value="1"/>
</dbReference>
<feature type="transmembrane region" description="Helical" evidence="4">
    <location>
        <begin position="83"/>
        <end position="102"/>
    </location>
</feature>
<evidence type="ECO:0000256" key="2">
    <source>
        <dbReference type="ARBA" id="ARBA00022989"/>
    </source>
</evidence>
<dbReference type="RefSeq" id="WP_021131475.1">
    <property type="nucleotide sequence ID" value="NZ_AQPH01000014.1"/>
</dbReference>
<dbReference type="OrthoDB" id="146345at2"/>
<evidence type="ECO:0000313" key="7">
    <source>
        <dbReference type="Proteomes" id="UP000015350"/>
    </source>
</evidence>
<feature type="transmembrane region" description="Helical" evidence="4">
    <location>
        <begin position="362"/>
        <end position="384"/>
    </location>
</feature>
<dbReference type="EMBL" id="AQPH01000014">
    <property type="protein sequence ID" value="EPY02440.1"/>
    <property type="molecule type" value="Genomic_DNA"/>
</dbReference>
<reference evidence="6 7" key="1">
    <citation type="submission" date="2013-04" db="EMBL/GenBank/DDBJ databases">
        <authorList>
            <person name="Kuznetsov B."/>
            <person name="Ivanovsky R."/>
        </authorList>
    </citation>
    <scope>NUCLEOTIDE SEQUENCE [LARGE SCALE GENOMIC DNA]</scope>
    <source>
        <strain evidence="6 7">MGU-K5</strain>
    </source>
</reference>
<dbReference type="eggNOG" id="COG2271">
    <property type="taxonomic scope" value="Bacteria"/>
</dbReference>
<dbReference type="GO" id="GO:0022857">
    <property type="term" value="F:transmembrane transporter activity"/>
    <property type="evidence" value="ECO:0007669"/>
    <property type="project" value="InterPro"/>
</dbReference>
<feature type="transmembrane region" description="Helical" evidence="4">
    <location>
        <begin position="12"/>
        <end position="30"/>
    </location>
</feature>
<dbReference type="Gene3D" id="1.20.1250.20">
    <property type="entry name" value="MFS general substrate transporter like domains"/>
    <property type="match status" value="2"/>
</dbReference>
<feature type="transmembrane region" description="Helical" evidence="4">
    <location>
        <begin position="303"/>
        <end position="321"/>
    </location>
</feature>
<dbReference type="Proteomes" id="UP000015350">
    <property type="component" value="Unassembled WGS sequence"/>
</dbReference>
<dbReference type="Pfam" id="PF07690">
    <property type="entry name" value="MFS_1"/>
    <property type="match status" value="1"/>
</dbReference>
<evidence type="ECO:0000256" key="4">
    <source>
        <dbReference type="SAM" id="Phobius"/>
    </source>
</evidence>